<dbReference type="GO" id="GO:0016020">
    <property type="term" value="C:membrane"/>
    <property type="evidence" value="ECO:0007669"/>
    <property type="project" value="InterPro"/>
</dbReference>
<dbReference type="GO" id="GO:0052621">
    <property type="term" value="F:diguanylate cyclase activity"/>
    <property type="evidence" value="ECO:0007669"/>
    <property type="project" value="UniProtKB-EC"/>
</dbReference>
<dbReference type="InterPro" id="IPR043128">
    <property type="entry name" value="Rev_trsase/Diguanyl_cyclase"/>
</dbReference>
<dbReference type="eggNOG" id="COG3706">
    <property type="taxonomic scope" value="Bacteria"/>
</dbReference>
<feature type="domain" description="HAMP" evidence="5">
    <location>
        <begin position="207"/>
        <end position="265"/>
    </location>
</feature>
<dbReference type="Gene3D" id="3.30.70.270">
    <property type="match status" value="1"/>
</dbReference>
<dbReference type="PROSITE" id="PS50887">
    <property type="entry name" value="GGDEF"/>
    <property type="match status" value="1"/>
</dbReference>
<dbReference type="PROSITE" id="PS50885">
    <property type="entry name" value="HAMP"/>
    <property type="match status" value="1"/>
</dbReference>
<name>A0A016XIL7_9BURK</name>
<evidence type="ECO:0000256" key="2">
    <source>
        <dbReference type="ARBA" id="ARBA00034247"/>
    </source>
</evidence>
<evidence type="ECO:0000259" key="5">
    <source>
        <dbReference type="PROSITE" id="PS50885"/>
    </source>
</evidence>
<dbReference type="NCBIfam" id="TIGR00254">
    <property type="entry name" value="GGDEF"/>
    <property type="match status" value="1"/>
</dbReference>
<keyword evidence="4" id="KW-1133">Transmembrane helix</keyword>
<proteinExistence type="predicted"/>
<feature type="region of interest" description="Disordered" evidence="3">
    <location>
        <begin position="1"/>
        <end position="22"/>
    </location>
</feature>
<organism evidence="7 8">
    <name type="scientific">Hylemonella gracilis str. Niagara R</name>
    <dbReference type="NCBI Taxonomy" id="1458275"/>
    <lineage>
        <taxon>Bacteria</taxon>
        <taxon>Pseudomonadati</taxon>
        <taxon>Pseudomonadota</taxon>
        <taxon>Betaproteobacteria</taxon>
        <taxon>Burkholderiales</taxon>
        <taxon>Comamonadaceae</taxon>
        <taxon>Hylemonella</taxon>
    </lineage>
</organism>
<dbReference type="Gene3D" id="6.10.340.10">
    <property type="match status" value="1"/>
</dbReference>
<keyword evidence="4" id="KW-0812">Transmembrane</keyword>
<dbReference type="STRING" id="1458275.AZ34_11720"/>
<dbReference type="EC" id="2.7.7.65" evidence="1"/>
<dbReference type="CDD" id="cd01949">
    <property type="entry name" value="GGDEF"/>
    <property type="match status" value="1"/>
</dbReference>
<dbReference type="GO" id="GO:0007165">
    <property type="term" value="P:signal transduction"/>
    <property type="evidence" value="ECO:0007669"/>
    <property type="project" value="InterPro"/>
</dbReference>
<dbReference type="PANTHER" id="PTHR45138">
    <property type="entry name" value="REGULATORY COMPONENTS OF SENSORY TRANSDUCTION SYSTEM"/>
    <property type="match status" value="1"/>
</dbReference>
<dbReference type="InterPro" id="IPR029787">
    <property type="entry name" value="Nucleotide_cyclase"/>
</dbReference>
<dbReference type="Pfam" id="PF00990">
    <property type="entry name" value="GGDEF"/>
    <property type="match status" value="1"/>
</dbReference>
<keyword evidence="4" id="KW-0472">Membrane</keyword>
<reference evidence="7 8" key="1">
    <citation type="submission" date="2014-02" db="EMBL/GenBank/DDBJ databases">
        <title>Draft Genome of Hylemonella gracilis isolated from the Niagara River.</title>
        <authorList>
            <person name="Pawlowski D.R."/>
            <person name="Koudelka G.B."/>
        </authorList>
    </citation>
    <scope>NUCLEOTIDE SEQUENCE [LARGE SCALE GENOMIC DNA]</scope>
    <source>
        <strain evidence="7 8">Niagara R</strain>
    </source>
</reference>
<evidence type="ECO:0000313" key="8">
    <source>
        <dbReference type="Proteomes" id="UP000023268"/>
    </source>
</evidence>
<accession>A0A016XIL7</accession>
<protein>
    <recommendedName>
        <fullName evidence="1">diguanylate cyclase</fullName>
        <ecNumber evidence="1">2.7.7.65</ecNumber>
    </recommendedName>
</protein>
<comment type="caution">
    <text evidence="7">The sequence shown here is derived from an EMBL/GenBank/DDBJ whole genome shotgun (WGS) entry which is preliminary data.</text>
</comment>
<evidence type="ECO:0000256" key="4">
    <source>
        <dbReference type="SAM" id="Phobius"/>
    </source>
</evidence>
<feature type="transmembrane region" description="Helical" evidence="4">
    <location>
        <begin position="50"/>
        <end position="70"/>
    </location>
</feature>
<dbReference type="InterPro" id="IPR033414">
    <property type="entry name" value="Sensor_dom"/>
</dbReference>
<dbReference type="Pfam" id="PF17149">
    <property type="entry name" value="CHASE5"/>
    <property type="match status" value="1"/>
</dbReference>
<dbReference type="SUPFAM" id="SSF55073">
    <property type="entry name" value="Nucleotide cyclase"/>
    <property type="match status" value="1"/>
</dbReference>
<feature type="domain" description="GGDEF" evidence="6">
    <location>
        <begin position="319"/>
        <end position="457"/>
    </location>
</feature>
<dbReference type="InterPro" id="IPR003660">
    <property type="entry name" value="HAMP_dom"/>
</dbReference>
<dbReference type="InterPro" id="IPR000160">
    <property type="entry name" value="GGDEF_dom"/>
</dbReference>
<feature type="transmembrane region" description="Helical" evidence="4">
    <location>
        <begin position="183"/>
        <end position="205"/>
    </location>
</feature>
<feature type="compositionally biased region" description="Basic and acidic residues" evidence="3">
    <location>
        <begin position="1"/>
        <end position="11"/>
    </location>
</feature>
<comment type="catalytic activity">
    <reaction evidence="2">
        <text>2 GTP = 3',3'-c-di-GMP + 2 diphosphate</text>
        <dbReference type="Rhea" id="RHEA:24898"/>
        <dbReference type="ChEBI" id="CHEBI:33019"/>
        <dbReference type="ChEBI" id="CHEBI:37565"/>
        <dbReference type="ChEBI" id="CHEBI:58805"/>
        <dbReference type="EC" id="2.7.7.65"/>
    </reaction>
</comment>
<dbReference type="InterPro" id="IPR050469">
    <property type="entry name" value="Diguanylate_Cyclase"/>
</dbReference>
<evidence type="ECO:0000259" key="6">
    <source>
        <dbReference type="PROSITE" id="PS50887"/>
    </source>
</evidence>
<sequence>MNARFRDDMGSRRGVSRPPASVAPDAITPSMAWEVPRNFRPLAGALIRRIVLLALLCMALVLAGQTWYLLRQHEQRFVTQVENIARAHLPQLATALWDIEFEAVQRQVQAIAALPEVGYVRLRSATGPVFMAGDPSAREAPAAVVRRMDILPLPGQGGASLPLGQVEIIGNPHYVMGEVRASALQVLLGYGAYTVLVCLLVTWLLRRRLQQPLEAMARFAAELTPDRLMTPPPRQRATAQREADEIDLLADGFAKLQTGLRAHIDGLDEKVAQRTDELQRLVDEVYRLSRTDALTGCWNRRAIEERLPGEVERVQRYGRPLSLLLVSMDEYRERQQELGPTDIDELLREMASTCRAALRNEVDWLAREEGGQFLIVLPETELSVAMRMAEQLRIAVAALGSRRWRASADAADQLARLSASVGVAQYRTGELAHHLQARASEGVRQAQAAGGNRLASV</sequence>
<dbReference type="Proteomes" id="UP000023268">
    <property type="component" value="Unassembled WGS sequence"/>
</dbReference>
<dbReference type="RefSeq" id="WP_051509730.1">
    <property type="nucleotide sequence ID" value="NZ_JEMG01000001.1"/>
</dbReference>
<evidence type="ECO:0000256" key="3">
    <source>
        <dbReference type="SAM" id="MobiDB-lite"/>
    </source>
</evidence>
<dbReference type="SMART" id="SM00267">
    <property type="entry name" value="GGDEF"/>
    <property type="match status" value="1"/>
</dbReference>
<dbReference type="PANTHER" id="PTHR45138:SF9">
    <property type="entry name" value="DIGUANYLATE CYCLASE DGCM-RELATED"/>
    <property type="match status" value="1"/>
</dbReference>
<dbReference type="EMBL" id="JEMG01000001">
    <property type="protein sequence ID" value="EYC51681.1"/>
    <property type="molecule type" value="Genomic_DNA"/>
</dbReference>
<dbReference type="AlphaFoldDB" id="A0A016XIL7"/>
<evidence type="ECO:0000256" key="1">
    <source>
        <dbReference type="ARBA" id="ARBA00012528"/>
    </source>
</evidence>
<evidence type="ECO:0000313" key="7">
    <source>
        <dbReference type="EMBL" id="EYC51681.1"/>
    </source>
</evidence>
<gene>
    <name evidence="7" type="ORF">AZ34_11720</name>
</gene>